<dbReference type="GO" id="GO:0005576">
    <property type="term" value="C:extracellular region"/>
    <property type="evidence" value="ECO:0007669"/>
    <property type="project" value="UniProtKB-SubCell"/>
</dbReference>
<keyword evidence="6" id="KW-0732">Signal</keyword>
<dbReference type="EMBL" id="KZ826340">
    <property type="protein sequence ID" value="PYI07663.1"/>
    <property type="molecule type" value="Genomic_DNA"/>
</dbReference>
<evidence type="ECO:0000256" key="7">
    <source>
        <dbReference type="ARBA" id="ARBA00022801"/>
    </source>
</evidence>
<evidence type="ECO:0000256" key="13">
    <source>
        <dbReference type="PIRSR" id="PIRSR606710-1"/>
    </source>
</evidence>
<dbReference type="STRING" id="1448318.A0A319FJ87"/>
<dbReference type="AlphaFoldDB" id="A0A319FJ87"/>
<gene>
    <name evidence="16" type="ORF">BO78DRAFT_88147</name>
</gene>
<dbReference type="Pfam" id="PF04616">
    <property type="entry name" value="Glyco_hydro_43"/>
    <property type="match status" value="1"/>
</dbReference>
<dbReference type="GO" id="GO:0004553">
    <property type="term" value="F:hydrolase activity, hydrolyzing O-glycosyl compounds"/>
    <property type="evidence" value="ECO:0007669"/>
    <property type="project" value="InterPro"/>
</dbReference>
<dbReference type="Gene3D" id="2.115.10.20">
    <property type="entry name" value="Glycosyl hydrolase domain, family 43"/>
    <property type="match status" value="1"/>
</dbReference>
<evidence type="ECO:0000256" key="10">
    <source>
        <dbReference type="ARBA" id="ARBA00023295"/>
    </source>
</evidence>
<keyword evidence="10 15" id="KW-0326">Glycosidase</keyword>
<comment type="similarity">
    <text evidence="3 15">Belongs to the glycosyl hydrolase 43 family.</text>
</comment>
<evidence type="ECO:0000256" key="5">
    <source>
        <dbReference type="ARBA" id="ARBA00022651"/>
    </source>
</evidence>
<evidence type="ECO:0000256" key="12">
    <source>
        <dbReference type="ARBA" id="ARBA00025221"/>
    </source>
</evidence>
<name>A0A319FJ87_ASPSB</name>
<dbReference type="InterPro" id="IPR050727">
    <property type="entry name" value="GH43_arabinanases"/>
</dbReference>
<keyword evidence="7 15" id="KW-0378">Hydrolase</keyword>
<proteinExistence type="inferred from homology"/>
<evidence type="ECO:0000256" key="2">
    <source>
        <dbReference type="ARBA" id="ARBA00004834"/>
    </source>
</evidence>
<evidence type="ECO:0000256" key="9">
    <source>
        <dbReference type="ARBA" id="ARBA00023277"/>
    </source>
</evidence>
<keyword evidence="9" id="KW-0119">Carbohydrate metabolism</keyword>
<comment type="subcellular location">
    <subcellularLocation>
        <location evidence="1">Secreted</location>
    </subcellularLocation>
</comment>
<dbReference type="Proteomes" id="UP000248423">
    <property type="component" value="Unassembled WGS sequence"/>
</dbReference>
<dbReference type="VEuPathDB" id="FungiDB:BO78DRAFT_88147"/>
<evidence type="ECO:0000256" key="3">
    <source>
        <dbReference type="ARBA" id="ARBA00009865"/>
    </source>
</evidence>
<feature type="site" description="Important for catalytic activity, responsible for pKa modulation of the active site Glu and correct orientation of both the proton donor and substrate" evidence="14">
    <location>
        <position position="214"/>
    </location>
</feature>
<dbReference type="PANTHER" id="PTHR43301">
    <property type="entry name" value="ARABINAN ENDO-1,5-ALPHA-L-ARABINOSIDASE"/>
    <property type="match status" value="1"/>
</dbReference>
<keyword evidence="5" id="KW-0858">Xylan degradation</keyword>
<evidence type="ECO:0000256" key="11">
    <source>
        <dbReference type="ARBA" id="ARBA00023326"/>
    </source>
</evidence>
<evidence type="ECO:0000256" key="15">
    <source>
        <dbReference type="RuleBase" id="RU361187"/>
    </source>
</evidence>
<keyword evidence="17" id="KW-1185">Reference proteome</keyword>
<keyword evidence="11" id="KW-0624">Polysaccharide degradation</keyword>
<dbReference type="GO" id="GO:0045493">
    <property type="term" value="P:xylan catabolic process"/>
    <property type="evidence" value="ECO:0007669"/>
    <property type="project" value="UniProtKB-KW"/>
</dbReference>
<dbReference type="PANTHER" id="PTHR43301:SF4">
    <property type="entry name" value="ARABINAN ENDO-1,5-ALPHA-L-ARABINOSIDASE B"/>
    <property type="match status" value="1"/>
</dbReference>
<evidence type="ECO:0000256" key="6">
    <source>
        <dbReference type="ARBA" id="ARBA00022729"/>
    </source>
</evidence>
<dbReference type="OrthoDB" id="195678at2759"/>
<evidence type="ECO:0000256" key="8">
    <source>
        <dbReference type="ARBA" id="ARBA00023180"/>
    </source>
</evidence>
<dbReference type="InterPro" id="IPR006710">
    <property type="entry name" value="Glyco_hydro_43"/>
</dbReference>
<protein>
    <submittedName>
        <fullName evidence="16">Arabinanase/levansucrase/invertase</fullName>
    </submittedName>
</protein>
<evidence type="ECO:0000313" key="16">
    <source>
        <dbReference type="EMBL" id="PYI07663.1"/>
    </source>
</evidence>
<keyword evidence="4" id="KW-0964">Secreted</keyword>
<sequence length="427" mass="47477">MIPKQWPQLPCFSIPTASDDSSIPQPPLTRPLLRRIIKTISLLTIFSLLTYALYTRFHTPPPPQDTEFLDDTTPEPEYDGPFPPTHITDLHIHDPSIIRVNDIYYSYGSGPHIPIHTAPHLSGPWTKAGAVLDGPSILPKGDLKAPWAPTTFFHSGTYYCFYATSNSGCRNSAIGVATSSSPGPNDWADHDPLALSGAGKKSALYPFDRANAIDVSVILDHTTNQGYMNFGSFWTGLWQVPLQPGLLETDKRREEARHLAFEPTVVHPPGKKADGICGDPTGMHPIEGPFISYRKPWYYLWFSWGKCCHFDPEKLPAPGMEYSIRVGRSSSPRGPFMDKQGRDLVDGGGEIIYGSNGDVYAPGGQGVLTDDGQGVDVLYYHYRAYTYLPTYLFTYLPILSLLLPSPSFNWIEFVAEYLLTNYICHAM</sequence>
<dbReference type="SUPFAM" id="SSF75005">
    <property type="entry name" value="Arabinanase/levansucrase/invertase"/>
    <property type="match status" value="1"/>
</dbReference>
<dbReference type="InterPro" id="IPR023296">
    <property type="entry name" value="Glyco_hydro_beta-prop_sf"/>
</dbReference>
<evidence type="ECO:0000313" key="17">
    <source>
        <dbReference type="Proteomes" id="UP000248423"/>
    </source>
</evidence>
<reference evidence="16 17" key="1">
    <citation type="submission" date="2018-02" db="EMBL/GenBank/DDBJ databases">
        <title>The genomes of Aspergillus section Nigri reveals drivers in fungal speciation.</title>
        <authorList>
            <consortium name="DOE Joint Genome Institute"/>
            <person name="Vesth T.C."/>
            <person name="Nybo J."/>
            <person name="Theobald S."/>
            <person name="Brandl J."/>
            <person name="Frisvad J.C."/>
            <person name="Nielsen K.F."/>
            <person name="Lyhne E.K."/>
            <person name="Kogle M.E."/>
            <person name="Kuo A."/>
            <person name="Riley R."/>
            <person name="Clum A."/>
            <person name="Nolan M."/>
            <person name="Lipzen A."/>
            <person name="Salamov A."/>
            <person name="Henrissat B."/>
            <person name="Wiebenga A."/>
            <person name="De vries R.P."/>
            <person name="Grigoriev I.V."/>
            <person name="Mortensen U.H."/>
            <person name="Andersen M.R."/>
            <person name="Baker S.E."/>
        </authorList>
    </citation>
    <scope>NUCLEOTIDE SEQUENCE [LARGE SCALE GENOMIC DNA]</scope>
    <source>
        <strain evidence="16 17">CBS 121057</strain>
    </source>
</reference>
<evidence type="ECO:0000256" key="4">
    <source>
        <dbReference type="ARBA" id="ARBA00022525"/>
    </source>
</evidence>
<comment type="pathway">
    <text evidence="2">Glycan metabolism; L-arabinan degradation.</text>
</comment>
<evidence type="ECO:0000256" key="14">
    <source>
        <dbReference type="PIRSR" id="PIRSR606710-2"/>
    </source>
</evidence>
<comment type="function">
    <text evidence="12">Endo-1,5-alpha-L-arabinanase involved in degradation of pectin. Its preferred substrate is linear 1,5-alpha-L-arabinan.</text>
</comment>
<feature type="active site" description="Proton donor" evidence="13">
    <location>
        <position position="287"/>
    </location>
</feature>
<feature type="active site" description="Proton acceptor" evidence="13">
    <location>
        <position position="94"/>
    </location>
</feature>
<accession>A0A319FJ87</accession>
<keyword evidence="8" id="KW-0325">Glycoprotein</keyword>
<organism evidence="16 17">
    <name type="scientific">Aspergillus sclerotiicarbonarius (strain CBS 121057 / IBT 28362)</name>
    <dbReference type="NCBI Taxonomy" id="1448318"/>
    <lineage>
        <taxon>Eukaryota</taxon>
        <taxon>Fungi</taxon>
        <taxon>Dikarya</taxon>
        <taxon>Ascomycota</taxon>
        <taxon>Pezizomycotina</taxon>
        <taxon>Eurotiomycetes</taxon>
        <taxon>Eurotiomycetidae</taxon>
        <taxon>Eurotiales</taxon>
        <taxon>Aspergillaceae</taxon>
        <taxon>Aspergillus</taxon>
        <taxon>Aspergillus subgen. Circumdati</taxon>
    </lineage>
</organism>
<evidence type="ECO:0000256" key="1">
    <source>
        <dbReference type="ARBA" id="ARBA00004613"/>
    </source>
</evidence>